<evidence type="ECO:0000313" key="8">
    <source>
        <dbReference type="EMBL" id="QJQ01065.1"/>
    </source>
</evidence>
<feature type="transmembrane region" description="Helical" evidence="6">
    <location>
        <begin position="226"/>
        <end position="249"/>
    </location>
</feature>
<evidence type="ECO:0000256" key="3">
    <source>
        <dbReference type="ARBA" id="ARBA00022692"/>
    </source>
</evidence>
<comment type="subcellular location">
    <subcellularLocation>
        <location evidence="1">Cell membrane</location>
        <topology evidence="1">Multi-pass membrane protein</topology>
    </subcellularLocation>
</comment>
<dbReference type="PANTHER" id="PTHR34820">
    <property type="entry name" value="INNER MEMBRANE PROTEIN YEBZ"/>
    <property type="match status" value="1"/>
</dbReference>
<dbReference type="InterPro" id="IPR008457">
    <property type="entry name" value="Cu-R_CopD_dom"/>
</dbReference>
<evidence type="ECO:0000256" key="4">
    <source>
        <dbReference type="ARBA" id="ARBA00022989"/>
    </source>
</evidence>
<keyword evidence="4 6" id="KW-1133">Transmembrane helix</keyword>
<evidence type="ECO:0000259" key="7">
    <source>
        <dbReference type="Pfam" id="PF05425"/>
    </source>
</evidence>
<evidence type="ECO:0000256" key="5">
    <source>
        <dbReference type="ARBA" id="ARBA00023136"/>
    </source>
</evidence>
<gene>
    <name evidence="8" type="ORF">C798_12710</name>
</gene>
<feature type="transmembrane region" description="Helical" evidence="6">
    <location>
        <begin position="197"/>
        <end position="220"/>
    </location>
</feature>
<dbReference type="AlphaFoldDB" id="A0A6M3ZQY5"/>
<feature type="transmembrane region" description="Helical" evidence="6">
    <location>
        <begin position="51"/>
        <end position="70"/>
    </location>
</feature>
<dbReference type="InterPro" id="IPR032694">
    <property type="entry name" value="CopC/D"/>
</dbReference>
<dbReference type="NCBIfam" id="NF033808">
    <property type="entry name" value="copper_CopD"/>
    <property type="match status" value="1"/>
</dbReference>
<accession>A0A6M3ZQY5</accession>
<dbReference type="EMBL" id="CP008956">
    <property type="protein sequence ID" value="QJQ01065.1"/>
    <property type="molecule type" value="Genomic_DNA"/>
</dbReference>
<dbReference type="Pfam" id="PF05425">
    <property type="entry name" value="CopD"/>
    <property type="match status" value="1"/>
</dbReference>
<reference evidence="8 9" key="1">
    <citation type="journal article" date="2012" name="J. Bacteriol.">
        <title>Genome sequence of the pathogenic Herbaspirillum seropedicae strain Os34, isolated from rice roots.</title>
        <authorList>
            <person name="Ye W."/>
            <person name="Ye S."/>
            <person name="Liu J."/>
            <person name="Chang S."/>
            <person name="Chen M."/>
            <person name="Zhu B."/>
            <person name="Guo L."/>
            <person name="An Q."/>
        </authorList>
    </citation>
    <scope>NUCLEOTIDE SEQUENCE [LARGE SCALE GENOMIC DNA]</scope>
    <source>
        <strain evidence="8 9">Os34</strain>
    </source>
</reference>
<protein>
    <submittedName>
        <fullName evidence="8">Copper resistance protein CopD</fullName>
    </submittedName>
</protein>
<feature type="transmembrane region" description="Helical" evidence="6">
    <location>
        <begin position="270"/>
        <end position="290"/>
    </location>
</feature>
<sequence length="294" mass="32077">MISPVFLLGLCRLALDGAALFLWGMALMLLTLVAEPLRTSLWQRLSVWRKLLCWLVAVAVVVSLPVQASILGEGWRDALRLDMLADVANGTSIGTAWWCQLAALFVLMGCWRMSGLVSLVGCAAGSGILLVSLALTGHAVMDEGGKRWAHQASDLLHVGSVGAWMGALPVVLLVLSRQCLPVYPALAKRILRRFSNVGHAVVALVLLSGLCNTWLILGGLPLDWRFPYQVLLALKILVAVMMVLIAIFNRYVLVPAMHHDRSALDRLRRLSLLEIGLGWLALLLLAWLGMLQPN</sequence>
<feature type="transmembrane region" description="Helical" evidence="6">
    <location>
        <begin position="155"/>
        <end position="176"/>
    </location>
</feature>
<feature type="transmembrane region" description="Helical" evidence="6">
    <location>
        <begin position="6"/>
        <end position="30"/>
    </location>
</feature>
<proteinExistence type="predicted"/>
<dbReference type="Proteomes" id="UP000501648">
    <property type="component" value="Chromosome"/>
</dbReference>
<keyword evidence="5 6" id="KW-0472">Membrane</keyword>
<keyword evidence="3 6" id="KW-0812">Transmembrane</keyword>
<evidence type="ECO:0000256" key="6">
    <source>
        <dbReference type="SAM" id="Phobius"/>
    </source>
</evidence>
<name>A0A6M3ZQY5_9BURK</name>
<evidence type="ECO:0000256" key="2">
    <source>
        <dbReference type="ARBA" id="ARBA00022475"/>
    </source>
</evidence>
<evidence type="ECO:0000313" key="9">
    <source>
        <dbReference type="Proteomes" id="UP000501648"/>
    </source>
</evidence>
<dbReference type="GO" id="GO:0006825">
    <property type="term" value="P:copper ion transport"/>
    <property type="evidence" value="ECO:0007669"/>
    <property type="project" value="InterPro"/>
</dbReference>
<feature type="domain" description="Copper resistance protein D" evidence="7">
    <location>
        <begin position="189"/>
        <end position="288"/>
    </location>
</feature>
<feature type="transmembrane region" description="Helical" evidence="6">
    <location>
        <begin position="90"/>
        <end position="109"/>
    </location>
</feature>
<dbReference type="GO" id="GO:0005886">
    <property type="term" value="C:plasma membrane"/>
    <property type="evidence" value="ECO:0007669"/>
    <property type="project" value="UniProtKB-SubCell"/>
</dbReference>
<organism evidence="8 9">
    <name type="scientific">Herbaspirillum rubrisubalbicans Os34</name>
    <dbReference type="NCBI Taxonomy" id="1235827"/>
    <lineage>
        <taxon>Bacteria</taxon>
        <taxon>Pseudomonadati</taxon>
        <taxon>Pseudomonadota</taxon>
        <taxon>Betaproteobacteria</taxon>
        <taxon>Burkholderiales</taxon>
        <taxon>Oxalobacteraceae</taxon>
        <taxon>Herbaspirillum</taxon>
    </lineage>
</organism>
<evidence type="ECO:0000256" key="1">
    <source>
        <dbReference type="ARBA" id="ARBA00004651"/>
    </source>
</evidence>
<dbReference type="InterPro" id="IPR047689">
    <property type="entry name" value="CopD"/>
</dbReference>
<feature type="transmembrane region" description="Helical" evidence="6">
    <location>
        <begin position="116"/>
        <end position="135"/>
    </location>
</feature>
<dbReference type="PANTHER" id="PTHR34820:SF4">
    <property type="entry name" value="INNER MEMBRANE PROTEIN YEBZ"/>
    <property type="match status" value="1"/>
</dbReference>
<keyword evidence="2" id="KW-1003">Cell membrane</keyword>